<proteinExistence type="predicted"/>
<comment type="caution">
    <text evidence="1">The sequence shown here is derived from an EMBL/GenBank/DDBJ whole genome shotgun (WGS) entry which is preliminary data.</text>
</comment>
<accession>A0A0C1H5X9</accession>
<reference evidence="1 2" key="1">
    <citation type="journal article" date="2014" name="Mol. Biol. Evol.">
        <title>Massive expansion of Ubiquitination-related gene families within the Chlamydiae.</title>
        <authorList>
            <person name="Domman D."/>
            <person name="Collingro A."/>
            <person name="Lagkouvardos I."/>
            <person name="Gehre L."/>
            <person name="Weinmaier T."/>
            <person name="Rattei T."/>
            <person name="Subtil A."/>
            <person name="Horn M."/>
        </authorList>
    </citation>
    <scope>NUCLEOTIDE SEQUENCE [LARGE SCALE GENOMIC DNA]</scope>
    <source>
        <strain evidence="1 2">EI2</strain>
    </source>
</reference>
<sequence length="102" mass="12098">MLIKNINLLEHEHQDKFTIPFFEEYVYQMRKKLTKGLNLIELQVITLIVHLKIAYQVNTTKDVIKNLLATLEVNPREIRQNEEKERNNLLAEVKILQNLLST</sequence>
<organism evidence="1 2">
    <name type="scientific">Candidatus Protochlamydia amoebophila</name>
    <dbReference type="NCBI Taxonomy" id="362787"/>
    <lineage>
        <taxon>Bacteria</taxon>
        <taxon>Pseudomonadati</taxon>
        <taxon>Chlamydiota</taxon>
        <taxon>Chlamydiia</taxon>
        <taxon>Parachlamydiales</taxon>
        <taxon>Parachlamydiaceae</taxon>
        <taxon>Candidatus Protochlamydia</taxon>
    </lineage>
</organism>
<dbReference type="EMBL" id="JSAN01000045">
    <property type="protein sequence ID" value="KIC72884.1"/>
    <property type="molecule type" value="Genomic_DNA"/>
</dbReference>
<gene>
    <name evidence="1" type="ORF">DB44_BY00070</name>
</gene>
<protein>
    <submittedName>
        <fullName evidence="1">Uncharacterized protein</fullName>
    </submittedName>
</protein>
<dbReference type="RefSeq" id="WP_039357277.1">
    <property type="nucleotide sequence ID" value="NZ_JSAN01000045.1"/>
</dbReference>
<evidence type="ECO:0000313" key="1">
    <source>
        <dbReference type="EMBL" id="KIC72884.1"/>
    </source>
</evidence>
<dbReference type="PATRIC" id="fig|362787.3.peg.688"/>
<dbReference type="AlphaFoldDB" id="A0A0C1H5X9"/>
<evidence type="ECO:0000313" key="2">
    <source>
        <dbReference type="Proteomes" id="UP000031465"/>
    </source>
</evidence>
<name>A0A0C1H5X9_9BACT</name>
<dbReference type="Proteomes" id="UP000031465">
    <property type="component" value="Unassembled WGS sequence"/>
</dbReference>